<gene>
    <name evidence="1" type="ORF">H5410_029695</name>
</gene>
<evidence type="ECO:0000313" key="1">
    <source>
        <dbReference type="EMBL" id="KAG5598325.1"/>
    </source>
</evidence>
<reference evidence="1 2" key="1">
    <citation type="submission" date="2020-09" db="EMBL/GenBank/DDBJ databases">
        <title>De no assembly of potato wild relative species, Solanum commersonii.</title>
        <authorList>
            <person name="Cho K."/>
        </authorList>
    </citation>
    <scope>NUCLEOTIDE SEQUENCE [LARGE SCALE GENOMIC DNA]</scope>
    <source>
        <strain evidence="1">LZ3.2</strain>
        <tissue evidence="1">Leaf</tissue>
    </source>
</reference>
<sequence length="66" mass="7539">MASLNDFDRFKLISIESDTSIIYSIFLYESTMTTQDEPWFGELKLAYGVIGVSAFISIKIKTFESE</sequence>
<proteinExistence type="predicted"/>
<dbReference type="AlphaFoldDB" id="A0A9J5YDY8"/>
<dbReference type="Proteomes" id="UP000824120">
    <property type="component" value="Chromosome 6"/>
</dbReference>
<keyword evidence="2" id="KW-1185">Reference proteome</keyword>
<accession>A0A9J5YDY8</accession>
<dbReference type="EMBL" id="JACXVP010000006">
    <property type="protein sequence ID" value="KAG5598325.1"/>
    <property type="molecule type" value="Genomic_DNA"/>
</dbReference>
<dbReference type="OrthoDB" id="1523745at2759"/>
<comment type="caution">
    <text evidence="1">The sequence shown here is derived from an EMBL/GenBank/DDBJ whole genome shotgun (WGS) entry which is preliminary data.</text>
</comment>
<protein>
    <submittedName>
        <fullName evidence="1">Uncharacterized protein</fullName>
    </submittedName>
</protein>
<evidence type="ECO:0000313" key="2">
    <source>
        <dbReference type="Proteomes" id="UP000824120"/>
    </source>
</evidence>
<organism evidence="1 2">
    <name type="scientific">Solanum commersonii</name>
    <name type="common">Commerson's wild potato</name>
    <name type="synonym">Commerson's nightshade</name>
    <dbReference type="NCBI Taxonomy" id="4109"/>
    <lineage>
        <taxon>Eukaryota</taxon>
        <taxon>Viridiplantae</taxon>
        <taxon>Streptophyta</taxon>
        <taxon>Embryophyta</taxon>
        <taxon>Tracheophyta</taxon>
        <taxon>Spermatophyta</taxon>
        <taxon>Magnoliopsida</taxon>
        <taxon>eudicotyledons</taxon>
        <taxon>Gunneridae</taxon>
        <taxon>Pentapetalae</taxon>
        <taxon>asterids</taxon>
        <taxon>lamiids</taxon>
        <taxon>Solanales</taxon>
        <taxon>Solanaceae</taxon>
        <taxon>Solanoideae</taxon>
        <taxon>Solaneae</taxon>
        <taxon>Solanum</taxon>
    </lineage>
</organism>
<name>A0A9J5YDY8_SOLCO</name>